<dbReference type="Proteomes" id="UP000578449">
    <property type="component" value="Unassembled WGS sequence"/>
</dbReference>
<protein>
    <submittedName>
        <fullName evidence="1">Uncharacterized protein</fullName>
    </submittedName>
</protein>
<gene>
    <name evidence="1" type="ORF">HNP84_001666</name>
</gene>
<dbReference type="EMBL" id="JACHGN010000003">
    <property type="protein sequence ID" value="MBB5131953.1"/>
    <property type="molecule type" value="Genomic_DNA"/>
</dbReference>
<name>A0A840P1Z5_9ACTN</name>
<proteinExistence type="predicted"/>
<dbReference type="AlphaFoldDB" id="A0A840P1Z5"/>
<evidence type="ECO:0000313" key="1">
    <source>
        <dbReference type="EMBL" id="MBB5131953.1"/>
    </source>
</evidence>
<reference evidence="1 2" key="1">
    <citation type="submission" date="2020-08" db="EMBL/GenBank/DDBJ databases">
        <title>Genomic Encyclopedia of Type Strains, Phase IV (KMG-IV): sequencing the most valuable type-strain genomes for metagenomic binning, comparative biology and taxonomic classification.</title>
        <authorList>
            <person name="Goeker M."/>
        </authorList>
    </citation>
    <scope>NUCLEOTIDE SEQUENCE [LARGE SCALE GENOMIC DNA]</scope>
    <source>
        <strain evidence="1 2">DSM 45615</strain>
    </source>
</reference>
<keyword evidence="2" id="KW-1185">Reference proteome</keyword>
<evidence type="ECO:0000313" key="2">
    <source>
        <dbReference type="Proteomes" id="UP000578449"/>
    </source>
</evidence>
<organism evidence="1 2">
    <name type="scientific">Thermocatellispora tengchongensis</name>
    <dbReference type="NCBI Taxonomy" id="1073253"/>
    <lineage>
        <taxon>Bacteria</taxon>
        <taxon>Bacillati</taxon>
        <taxon>Actinomycetota</taxon>
        <taxon>Actinomycetes</taxon>
        <taxon>Streptosporangiales</taxon>
        <taxon>Streptosporangiaceae</taxon>
        <taxon>Thermocatellispora</taxon>
    </lineage>
</organism>
<sequence>MAIFFGHSPAAGVADRSVMSQWFAISVPGHRATHGESPVLAHVTMPDTPMRVRRAICEVQVARTPMRSKRPVPASSW</sequence>
<comment type="caution">
    <text evidence="1">The sequence shown here is derived from an EMBL/GenBank/DDBJ whole genome shotgun (WGS) entry which is preliminary data.</text>
</comment>
<accession>A0A840P1Z5</accession>